<keyword evidence="10" id="KW-0067">ATP-binding</keyword>
<evidence type="ECO:0000256" key="3">
    <source>
        <dbReference type="ARBA" id="ARBA00005446"/>
    </source>
</evidence>
<evidence type="ECO:0000256" key="2">
    <source>
        <dbReference type="ARBA" id="ARBA00001947"/>
    </source>
</evidence>
<dbReference type="Gene3D" id="1.10.10.10">
    <property type="entry name" value="Winged helix-like DNA-binding domain superfamily/Winged helix DNA-binding domain"/>
    <property type="match status" value="1"/>
</dbReference>
<comment type="caution">
    <text evidence="21">The sequence shown here is derived from an EMBL/GenBank/DDBJ whole genome shotgun (WGS) entry which is preliminary data.</text>
</comment>
<dbReference type="InterPro" id="IPR002121">
    <property type="entry name" value="HRDC_dom"/>
</dbReference>
<dbReference type="PROSITE" id="PS51194">
    <property type="entry name" value="HELICASE_CTER"/>
    <property type="match status" value="1"/>
</dbReference>
<dbReference type="InterPro" id="IPR010997">
    <property type="entry name" value="HRDC-like_sf"/>
</dbReference>
<evidence type="ECO:0000259" key="17">
    <source>
        <dbReference type="PROSITE" id="PS50206"/>
    </source>
</evidence>
<dbReference type="SUPFAM" id="SSF52540">
    <property type="entry name" value="P-loop containing nucleoside triphosphate hydrolases"/>
    <property type="match status" value="1"/>
</dbReference>
<evidence type="ECO:0000256" key="13">
    <source>
        <dbReference type="ARBA" id="ARBA00023204"/>
    </source>
</evidence>
<dbReference type="OrthoDB" id="9760034at2"/>
<dbReference type="InterPro" id="IPR001650">
    <property type="entry name" value="Helicase_C-like"/>
</dbReference>
<evidence type="ECO:0000256" key="10">
    <source>
        <dbReference type="ARBA" id="ARBA00022840"/>
    </source>
</evidence>
<dbReference type="InterPro" id="IPR011545">
    <property type="entry name" value="DEAD/DEAH_box_helicase_dom"/>
</dbReference>
<dbReference type="GO" id="GO:0006260">
    <property type="term" value="P:DNA replication"/>
    <property type="evidence" value="ECO:0007669"/>
    <property type="project" value="InterPro"/>
</dbReference>
<dbReference type="Gene3D" id="3.40.50.300">
    <property type="entry name" value="P-loop containing nucleotide triphosphate hydrolases"/>
    <property type="match status" value="2"/>
</dbReference>
<dbReference type="PROSITE" id="PS50206">
    <property type="entry name" value="RHODANESE_3"/>
    <property type="match status" value="1"/>
</dbReference>
<feature type="domain" description="Rhodanese" evidence="17">
    <location>
        <begin position="213"/>
        <end position="286"/>
    </location>
</feature>
<evidence type="ECO:0000313" key="22">
    <source>
        <dbReference type="Proteomes" id="UP000548978"/>
    </source>
</evidence>
<dbReference type="Pfam" id="PF16124">
    <property type="entry name" value="RecQ_Zn_bind"/>
    <property type="match status" value="1"/>
</dbReference>
<evidence type="ECO:0000256" key="12">
    <source>
        <dbReference type="ARBA" id="ARBA00023172"/>
    </source>
</evidence>
<dbReference type="Pfam" id="PF09382">
    <property type="entry name" value="RQC"/>
    <property type="match status" value="1"/>
</dbReference>
<feature type="domain" description="Helicase ATP-binding" evidence="19">
    <location>
        <begin position="35"/>
        <end position="203"/>
    </location>
</feature>
<evidence type="ECO:0000313" key="21">
    <source>
        <dbReference type="EMBL" id="MBB5660741.1"/>
    </source>
</evidence>
<evidence type="ECO:0000256" key="9">
    <source>
        <dbReference type="ARBA" id="ARBA00022833"/>
    </source>
</evidence>
<organism evidence="21 22">
    <name type="scientific">Brevundimonas halotolerans</name>
    <dbReference type="NCBI Taxonomy" id="69670"/>
    <lineage>
        <taxon>Bacteria</taxon>
        <taxon>Pseudomonadati</taxon>
        <taxon>Pseudomonadota</taxon>
        <taxon>Alphaproteobacteria</taxon>
        <taxon>Caulobacterales</taxon>
        <taxon>Caulobacteraceae</taxon>
        <taxon>Brevundimonas</taxon>
    </lineage>
</organism>
<keyword evidence="8 21" id="KW-0347">Helicase</keyword>
<dbReference type="EC" id="5.6.2.4" evidence="16"/>
<evidence type="ECO:0000256" key="7">
    <source>
        <dbReference type="ARBA" id="ARBA00022801"/>
    </source>
</evidence>
<dbReference type="InterPro" id="IPR006293">
    <property type="entry name" value="DNA_helicase_ATP-dep_RecQ_bac"/>
</dbReference>
<evidence type="ECO:0000256" key="15">
    <source>
        <dbReference type="ARBA" id="ARBA00034617"/>
    </source>
</evidence>
<comment type="similarity">
    <text evidence="3">Belongs to the helicase family. RecQ subfamily.</text>
</comment>
<dbReference type="Proteomes" id="UP000548978">
    <property type="component" value="Unassembled WGS sequence"/>
</dbReference>
<evidence type="ECO:0000259" key="19">
    <source>
        <dbReference type="PROSITE" id="PS51192"/>
    </source>
</evidence>
<dbReference type="SUPFAM" id="SSF47819">
    <property type="entry name" value="HRDC-like"/>
    <property type="match status" value="1"/>
</dbReference>
<dbReference type="GO" id="GO:0043138">
    <property type="term" value="F:3'-5' DNA helicase activity"/>
    <property type="evidence" value="ECO:0007669"/>
    <property type="project" value="UniProtKB-EC"/>
</dbReference>
<comment type="cofactor">
    <cofactor evidence="2">
        <name>Zn(2+)</name>
        <dbReference type="ChEBI" id="CHEBI:29105"/>
    </cofactor>
</comment>
<keyword evidence="9" id="KW-0862">Zinc</keyword>
<dbReference type="GO" id="GO:0009432">
    <property type="term" value="P:SOS response"/>
    <property type="evidence" value="ECO:0007669"/>
    <property type="project" value="UniProtKB-UniRule"/>
</dbReference>
<dbReference type="PROSITE" id="PS51192">
    <property type="entry name" value="HELICASE_ATP_BIND_1"/>
    <property type="match status" value="1"/>
</dbReference>
<keyword evidence="5" id="KW-0547">Nucleotide-binding</keyword>
<keyword evidence="11" id="KW-0238">DNA-binding</keyword>
<comment type="cofactor">
    <cofactor evidence="1">
        <name>Mg(2+)</name>
        <dbReference type="ChEBI" id="CHEBI:18420"/>
    </cofactor>
</comment>
<dbReference type="GO" id="GO:0009378">
    <property type="term" value="F:four-way junction helicase activity"/>
    <property type="evidence" value="ECO:0007669"/>
    <property type="project" value="TreeGrafter"/>
</dbReference>
<dbReference type="SMART" id="SM00490">
    <property type="entry name" value="HELICc"/>
    <property type="match status" value="1"/>
</dbReference>
<keyword evidence="7 21" id="KW-0378">Hydrolase</keyword>
<comment type="catalytic activity">
    <reaction evidence="15">
        <text>Couples ATP hydrolysis with the unwinding of duplex DNA by translocating in the 3'-5' direction.</text>
        <dbReference type="EC" id="5.6.2.4"/>
    </reaction>
</comment>
<evidence type="ECO:0000256" key="8">
    <source>
        <dbReference type="ARBA" id="ARBA00022806"/>
    </source>
</evidence>
<sequence>MACDSSASRSLPDTRALLQRIWGHDDFRGLQAPAIQAVLDGRDVLAVLPTGGGKSLCYQIPALMRPGLALVVSPLIALMSDQVAALDQLGVPAARLDSSLDSDARAALWGRIRAGEIKLLYVSPEGLASSWLLDRLAELDLSLIAVDEAHCVSQWGHDFRPDYRNLGRLKARFPHVPTVALTATADARTRADILQSLNIGAAEVFVDSFARPNLRLSALPKAGGQAKTEAQVVELVEARRGVSGVVYCGSRKGCERLAEALAGAGHDAVAYHAGLETRERHDRLTRFLEADQGVMVATIAFGMGVDKPDVRYVLHADPPGSLEAYWQEVGRAGRDGDPAEGITLYGSADVAWSLKRLDGSPMDAEVMAAQRRKVWQLYGMLDGAVCRPQAVRHYFGEESAEPCGVCDLCRSPPEQVAMTTEAQKALAAVHRLEGRYGRGRVIDHLTGRQKDGESLGQGLSTWGIGRDLPVSEWRRILDHLVFEGLLIEDPNDGRPLIGLGDPEAVRAVYRGAHEVRLRREAPQAARSAGRRAPATDLVARLPAGARERFEALRAWRREVAHAQGVPPYVIFQDRTLLALAEARPASLDALSSVPGIGKSKLTTYGRAVLEVLARAHDVEAA</sequence>
<dbReference type="GO" id="GO:0005737">
    <property type="term" value="C:cytoplasm"/>
    <property type="evidence" value="ECO:0007669"/>
    <property type="project" value="TreeGrafter"/>
</dbReference>
<dbReference type="SUPFAM" id="SSF46785">
    <property type="entry name" value="Winged helix' DNA-binding domain"/>
    <property type="match status" value="1"/>
</dbReference>
<evidence type="ECO:0000256" key="4">
    <source>
        <dbReference type="ARBA" id="ARBA00022723"/>
    </source>
</evidence>
<dbReference type="NCBIfam" id="TIGR01389">
    <property type="entry name" value="recQ"/>
    <property type="match status" value="1"/>
</dbReference>
<feature type="domain" description="HRDC" evidence="18">
    <location>
        <begin position="542"/>
        <end position="621"/>
    </location>
</feature>
<keyword evidence="14" id="KW-0413">Isomerase</keyword>
<dbReference type="InterPro" id="IPR018982">
    <property type="entry name" value="RQC_domain"/>
</dbReference>
<dbReference type="RefSeq" id="WP_123287995.1">
    <property type="nucleotide sequence ID" value="NZ_JACIJB010000005.1"/>
</dbReference>
<evidence type="ECO:0000259" key="20">
    <source>
        <dbReference type="PROSITE" id="PS51194"/>
    </source>
</evidence>
<dbReference type="GO" id="GO:0046872">
    <property type="term" value="F:metal ion binding"/>
    <property type="evidence" value="ECO:0007669"/>
    <property type="project" value="UniProtKB-KW"/>
</dbReference>
<dbReference type="InterPro" id="IPR014001">
    <property type="entry name" value="Helicase_ATP-bd"/>
</dbReference>
<name>A0A7W9E799_9CAUL</name>
<keyword evidence="4" id="KW-0479">Metal-binding</keyword>
<evidence type="ECO:0000256" key="5">
    <source>
        <dbReference type="ARBA" id="ARBA00022741"/>
    </source>
</evidence>
<protein>
    <recommendedName>
        <fullName evidence="16">DNA helicase RecQ</fullName>
        <ecNumber evidence="16">5.6.2.4</ecNumber>
    </recommendedName>
</protein>
<keyword evidence="13" id="KW-0234">DNA repair</keyword>
<keyword evidence="12" id="KW-0233">DNA recombination</keyword>
<dbReference type="EMBL" id="JACIJB010000005">
    <property type="protein sequence ID" value="MBB5660741.1"/>
    <property type="molecule type" value="Genomic_DNA"/>
</dbReference>
<evidence type="ECO:0000259" key="18">
    <source>
        <dbReference type="PROSITE" id="PS50967"/>
    </source>
</evidence>
<dbReference type="InterPro" id="IPR044876">
    <property type="entry name" value="HRDC_dom_sf"/>
</dbReference>
<dbReference type="Pfam" id="PF00570">
    <property type="entry name" value="HRDC"/>
    <property type="match status" value="1"/>
</dbReference>
<dbReference type="SMART" id="SM00487">
    <property type="entry name" value="DEXDc"/>
    <property type="match status" value="1"/>
</dbReference>
<evidence type="ECO:0000256" key="16">
    <source>
        <dbReference type="NCBIfam" id="TIGR01389"/>
    </source>
</evidence>
<dbReference type="Gene3D" id="1.10.150.80">
    <property type="entry name" value="HRDC domain"/>
    <property type="match status" value="1"/>
</dbReference>
<dbReference type="InterPro" id="IPR004589">
    <property type="entry name" value="DNA_helicase_ATP-dep_RecQ"/>
</dbReference>
<dbReference type="InterPro" id="IPR032284">
    <property type="entry name" value="RecQ_Zn-bd"/>
</dbReference>
<dbReference type="GO" id="GO:0043590">
    <property type="term" value="C:bacterial nucleoid"/>
    <property type="evidence" value="ECO:0007669"/>
    <property type="project" value="TreeGrafter"/>
</dbReference>
<evidence type="ECO:0000256" key="6">
    <source>
        <dbReference type="ARBA" id="ARBA00022763"/>
    </source>
</evidence>
<evidence type="ECO:0000256" key="11">
    <source>
        <dbReference type="ARBA" id="ARBA00023125"/>
    </source>
</evidence>
<dbReference type="GO" id="GO:0030894">
    <property type="term" value="C:replisome"/>
    <property type="evidence" value="ECO:0007669"/>
    <property type="project" value="TreeGrafter"/>
</dbReference>
<dbReference type="InterPro" id="IPR036388">
    <property type="entry name" value="WH-like_DNA-bd_sf"/>
</dbReference>
<dbReference type="FunFam" id="3.40.50.300:FF:000296">
    <property type="entry name" value="ATP-dependent DNA helicase RecQ"/>
    <property type="match status" value="1"/>
</dbReference>
<dbReference type="GO" id="GO:0006281">
    <property type="term" value="P:DNA repair"/>
    <property type="evidence" value="ECO:0007669"/>
    <property type="project" value="UniProtKB-KW"/>
</dbReference>
<dbReference type="InterPro" id="IPR027417">
    <property type="entry name" value="P-loop_NTPase"/>
</dbReference>
<gene>
    <name evidence="21" type="ORF">FHS65_001492</name>
</gene>
<dbReference type="AlphaFoldDB" id="A0A7W9E799"/>
<dbReference type="PANTHER" id="PTHR13710:SF105">
    <property type="entry name" value="ATP-DEPENDENT DNA HELICASE Q1"/>
    <property type="match status" value="1"/>
</dbReference>
<dbReference type="SMART" id="SM00956">
    <property type="entry name" value="RQC"/>
    <property type="match status" value="1"/>
</dbReference>
<dbReference type="GO" id="GO:0003677">
    <property type="term" value="F:DNA binding"/>
    <property type="evidence" value="ECO:0007669"/>
    <property type="project" value="UniProtKB-KW"/>
</dbReference>
<dbReference type="GO" id="GO:0006310">
    <property type="term" value="P:DNA recombination"/>
    <property type="evidence" value="ECO:0007669"/>
    <property type="project" value="UniProtKB-UniRule"/>
</dbReference>
<dbReference type="CDD" id="cd17920">
    <property type="entry name" value="DEXHc_RecQ"/>
    <property type="match status" value="1"/>
</dbReference>
<dbReference type="Pfam" id="PF00270">
    <property type="entry name" value="DEAD"/>
    <property type="match status" value="1"/>
</dbReference>
<keyword evidence="6" id="KW-0227">DNA damage</keyword>
<accession>A0A7W9E799</accession>
<dbReference type="InterPro" id="IPR001763">
    <property type="entry name" value="Rhodanese-like_dom"/>
</dbReference>
<dbReference type="SMART" id="SM00341">
    <property type="entry name" value="HRDC"/>
    <property type="match status" value="1"/>
</dbReference>
<dbReference type="InterPro" id="IPR036390">
    <property type="entry name" value="WH_DNA-bd_sf"/>
</dbReference>
<keyword evidence="22" id="KW-1185">Reference proteome</keyword>
<feature type="domain" description="Helicase C-terminal" evidence="20">
    <location>
        <begin position="231"/>
        <end position="380"/>
    </location>
</feature>
<dbReference type="PROSITE" id="PS50967">
    <property type="entry name" value="HRDC"/>
    <property type="match status" value="1"/>
</dbReference>
<evidence type="ECO:0000256" key="1">
    <source>
        <dbReference type="ARBA" id="ARBA00001946"/>
    </source>
</evidence>
<dbReference type="NCBIfam" id="TIGR00614">
    <property type="entry name" value="recQ_fam"/>
    <property type="match status" value="1"/>
</dbReference>
<dbReference type="GO" id="GO:0005524">
    <property type="term" value="F:ATP binding"/>
    <property type="evidence" value="ECO:0007669"/>
    <property type="project" value="UniProtKB-KW"/>
</dbReference>
<proteinExistence type="inferred from homology"/>
<dbReference type="Pfam" id="PF00271">
    <property type="entry name" value="Helicase_C"/>
    <property type="match status" value="1"/>
</dbReference>
<dbReference type="PANTHER" id="PTHR13710">
    <property type="entry name" value="DNA HELICASE RECQ FAMILY MEMBER"/>
    <property type="match status" value="1"/>
</dbReference>
<dbReference type="GO" id="GO:0016787">
    <property type="term" value="F:hydrolase activity"/>
    <property type="evidence" value="ECO:0007669"/>
    <property type="project" value="UniProtKB-KW"/>
</dbReference>
<reference evidence="21 22" key="1">
    <citation type="submission" date="2020-08" db="EMBL/GenBank/DDBJ databases">
        <title>Genomic Encyclopedia of Type Strains, Phase IV (KMG-IV): sequencing the most valuable type-strain genomes for metagenomic binning, comparative biology and taxonomic classification.</title>
        <authorList>
            <person name="Goeker M."/>
        </authorList>
    </citation>
    <scope>NUCLEOTIDE SEQUENCE [LARGE SCALE GENOMIC DNA]</scope>
    <source>
        <strain evidence="21 22">DSM 24448</strain>
    </source>
</reference>
<evidence type="ECO:0000256" key="14">
    <source>
        <dbReference type="ARBA" id="ARBA00023235"/>
    </source>
</evidence>